<evidence type="ECO:0000256" key="3">
    <source>
        <dbReference type="PIRNR" id="PIRNR001365"/>
    </source>
</evidence>
<dbReference type="AlphaFoldDB" id="A0A2G9WNM8"/>
<accession>A0A2G9WNM8</accession>
<evidence type="ECO:0000313" key="5">
    <source>
        <dbReference type="EMBL" id="PIO96265.1"/>
    </source>
</evidence>
<protein>
    <submittedName>
        <fullName evidence="5">Dihydrodipicolinate synthase family protein</fullName>
    </submittedName>
</protein>
<comment type="similarity">
    <text evidence="1 3">Belongs to the DapA family.</text>
</comment>
<comment type="caution">
    <text evidence="5">The sequence shown here is derived from an EMBL/GenBank/DDBJ whole genome shotgun (WGS) entry which is preliminary data.</text>
</comment>
<dbReference type="Proteomes" id="UP000231070">
    <property type="component" value="Unassembled WGS sequence"/>
</dbReference>
<reference evidence="5 6" key="1">
    <citation type="submission" date="2017-08" db="EMBL/GenBank/DDBJ databases">
        <title>Pleomorphomonas carboxidotrophicus sp. nov., a new mesophilic hydrogenogenic carboxidotroph.</title>
        <authorList>
            <person name="Esquivel-Elizondo S."/>
            <person name="Krajmalnik-Brown R."/>
            <person name="Maldonado J."/>
        </authorList>
    </citation>
    <scope>NUCLEOTIDE SEQUENCE [LARGE SCALE GENOMIC DNA]</scope>
    <source>
        <strain evidence="5 6">SVCO-16</strain>
    </source>
</reference>
<dbReference type="SMART" id="SM01130">
    <property type="entry name" value="DHDPS"/>
    <property type="match status" value="1"/>
</dbReference>
<feature type="active site" description="Proton donor/acceptor" evidence="4">
    <location>
        <position position="143"/>
    </location>
</feature>
<keyword evidence="2 3" id="KW-0456">Lyase</keyword>
<dbReference type="PANTHER" id="PTHR12128">
    <property type="entry name" value="DIHYDRODIPICOLINATE SYNTHASE"/>
    <property type="match status" value="1"/>
</dbReference>
<evidence type="ECO:0000256" key="4">
    <source>
        <dbReference type="PIRSR" id="PIRSR001365-1"/>
    </source>
</evidence>
<dbReference type="PIRSF" id="PIRSF001365">
    <property type="entry name" value="DHDPS"/>
    <property type="match status" value="1"/>
</dbReference>
<dbReference type="SUPFAM" id="SSF51569">
    <property type="entry name" value="Aldolase"/>
    <property type="match status" value="1"/>
</dbReference>
<dbReference type="CDD" id="cd00408">
    <property type="entry name" value="DHDPS-like"/>
    <property type="match status" value="1"/>
</dbReference>
<dbReference type="GO" id="GO:0008840">
    <property type="term" value="F:4-hydroxy-tetrahydrodipicolinate synthase activity"/>
    <property type="evidence" value="ECO:0007669"/>
    <property type="project" value="TreeGrafter"/>
</dbReference>
<dbReference type="RefSeq" id="WP_100083496.1">
    <property type="nucleotide sequence ID" value="NZ_NQVN01000042.1"/>
</dbReference>
<gene>
    <name evidence="5" type="ORF">CJ014_26375</name>
</gene>
<name>A0A2G9WNM8_9HYPH</name>
<evidence type="ECO:0000313" key="6">
    <source>
        <dbReference type="Proteomes" id="UP000231070"/>
    </source>
</evidence>
<dbReference type="EMBL" id="NQVN01000042">
    <property type="protein sequence ID" value="PIO96265.1"/>
    <property type="molecule type" value="Genomic_DNA"/>
</dbReference>
<dbReference type="PANTHER" id="PTHR12128:SF66">
    <property type="entry name" value="4-HYDROXY-2-OXOGLUTARATE ALDOLASE, MITOCHONDRIAL"/>
    <property type="match status" value="1"/>
</dbReference>
<dbReference type="Gene3D" id="3.20.20.70">
    <property type="entry name" value="Aldolase class I"/>
    <property type="match status" value="1"/>
</dbReference>
<feature type="active site" description="Schiff-base intermediate with substrate" evidence="4">
    <location>
        <position position="171"/>
    </location>
</feature>
<proteinExistence type="inferred from homology"/>
<keyword evidence="6" id="KW-1185">Reference proteome</keyword>
<dbReference type="OrthoDB" id="9796205at2"/>
<sequence>MTARDKYHGVWPVMLTPFDDRNEIDWSSLGKLIDWYIKSGVSGLFAACQSSEMFFLSDAETLKLVRFVVDRADGRVPVVASGHTAAAMSQQIDQLAAVAETGVDSVIFISNRFASPSEADPVMQERLAILSDALPRSVGLGIYECPYPYKRLLSDETVRWCAESGRFTFVKDTCCNIERIRRRAEIAKGSRLNIANANAQTLLDSLRAGAAGYSGVMANFHPDLYVWLCDNWQSEPEKAEKLSLYLSTAALVESLDYPVCAKDYQVAIGNFATTNCRARETGGYFRDHFRSNMRQAMKLGDEYRRMIGLQSEGAMPTNL</sequence>
<organism evidence="5 6">
    <name type="scientific">Pleomorphomonas carboxyditropha</name>
    <dbReference type="NCBI Taxonomy" id="2023338"/>
    <lineage>
        <taxon>Bacteria</taxon>
        <taxon>Pseudomonadati</taxon>
        <taxon>Pseudomonadota</taxon>
        <taxon>Alphaproteobacteria</taxon>
        <taxon>Hyphomicrobiales</taxon>
        <taxon>Pleomorphomonadaceae</taxon>
        <taxon>Pleomorphomonas</taxon>
    </lineage>
</organism>
<evidence type="ECO:0000256" key="1">
    <source>
        <dbReference type="ARBA" id="ARBA00007592"/>
    </source>
</evidence>
<dbReference type="InterPro" id="IPR013785">
    <property type="entry name" value="Aldolase_TIM"/>
</dbReference>
<evidence type="ECO:0000256" key="2">
    <source>
        <dbReference type="ARBA" id="ARBA00023239"/>
    </source>
</evidence>
<dbReference type="InterPro" id="IPR002220">
    <property type="entry name" value="DapA-like"/>
</dbReference>
<dbReference type="Pfam" id="PF00701">
    <property type="entry name" value="DHDPS"/>
    <property type="match status" value="1"/>
</dbReference>